<accession>A0A8H4VZD5</accession>
<comment type="caution">
    <text evidence="1">The sequence shown here is derived from an EMBL/GenBank/DDBJ whole genome shotgun (WGS) entry which is preliminary data.</text>
</comment>
<reference evidence="1 2" key="1">
    <citation type="submission" date="2020-03" db="EMBL/GenBank/DDBJ databases">
        <title>Draft Genome Sequence of Cudoniella acicularis.</title>
        <authorList>
            <person name="Buettner E."/>
            <person name="Kellner H."/>
        </authorList>
    </citation>
    <scope>NUCLEOTIDE SEQUENCE [LARGE SCALE GENOMIC DNA]</scope>
    <source>
        <strain evidence="1 2">DSM 108380</strain>
    </source>
</reference>
<dbReference type="EMBL" id="JAAMPI010000869">
    <property type="protein sequence ID" value="KAF4628046.1"/>
    <property type="molecule type" value="Genomic_DNA"/>
</dbReference>
<sequence length="193" mass="22015">MLPDIRDKRVWRNDFCHDPILRYIQLDNPESVNIEDYKLPLHAEPEHSTSINYHWKIGRMRAAKLKLDCNPRKEPLSGENRPWLANSKGFPIAQVLLDGDIQVDKTVVDYLIQSDHNVYCMQTVLKNSQEHSGATNGETEAIKDIAVSVSINGLVLIPFAWAKRIAFRRIGVFVDRTPGYDNDPLSFGTMTLI</sequence>
<organism evidence="1 2">
    <name type="scientific">Cudoniella acicularis</name>
    <dbReference type="NCBI Taxonomy" id="354080"/>
    <lineage>
        <taxon>Eukaryota</taxon>
        <taxon>Fungi</taxon>
        <taxon>Dikarya</taxon>
        <taxon>Ascomycota</taxon>
        <taxon>Pezizomycotina</taxon>
        <taxon>Leotiomycetes</taxon>
        <taxon>Helotiales</taxon>
        <taxon>Tricladiaceae</taxon>
        <taxon>Cudoniella</taxon>
    </lineage>
</organism>
<proteinExistence type="predicted"/>
<evidence type="ECO:0000313" key="2">
    <source>
        <dbReference type="Proteomes" id="UP000566819"/>
    </source>
</evidence>
<name>A0A8H4VZD5_9HELO</name>
<dbReference type="Proteomes" id="UP000566819">
    <property type="component" value="Unassembled WGS sequence"/>
</dbReference>
<evidence type="ECO:0000313" key="1">
    <source>
        <dbReference type="EMBL" id="KAF4628046.1"/>
    </source>
</evidence>
<gene>
    <name evidence="1" type="ORF">G7Y89_g10106</name>
</gene>
<dbReference type="AlphaFoldDB" id="A0A8H4VZD5"/>
<keyword evidence="2" id="KW-1185">Reference proteome</keyword>
<protein>
    <submittedName>
        <fullName evidence="1">Uncharacterized protein</fullName>
    </submittedName>
</protein>